<evidence type="ECO:0000313" key="2">
    <source>
        <dbReference type="EMBL" id="SDJ95837.1"/>
    </source>
</evidence>
<dbReference type="EMBL" id="FNFH01000002">
    <property type="protein sequence ID" value="SDJ95837.1"/>
    <property type="molecule type" value="Genomic_DNA"/>
</dbReference>
<dbReference type="GO" id="GO:0005886">
    <property type="term" value="C:plasma membrane"/>
    <property type="evidence" value="ECO:0007669"/>
    <property type="project" value="TreeGrafter"/>
</dbReference>
<dbReference type="Pfam" id="PF01814">
    <property type="entry name" value="Hemerythrin"/>
    <property type="match status" value="1"/>
</dbReference>
<dbReference type="Gene3D" id="1.20.120.520">
    <property type="entry name" value="nmb1532 protein domain like"/>
    <property type="match status" value="1"/>
</dbReference>
<dbReference type="PANTHER" id="PTHR39966">
    <property type="entry name" value="BLL2471 PROTEIN-RELATED"/>
    <property type="match status" value="1"/>
</dbReference>
<dbReference type="STRING" id="658219.SAMN05216212_1297"/>
<evidence type="ECO:0000313" key="3">
    <source>
        <dbReference type="Proteomes" id="UP000199305"/>
    </source>
</evidence>
<dbReference type="PANTHER" id="PTHR39966:SF1">
    <property type="entry name" value="HEMERYTHRIN-LIKE DOMAIN-CONTAINING PROTEIN"/>
    <property type="match status" value="1"/>
</dbReference>
<name>A0A1G8XZA8_9GAMM</name>
<dbReference type="InterPro" id="IPR012312">
    <property type="entry name" value="Hemerythrin-like"/>
</dbReference>
<proteinExistence type="predicted"/>
<feature type="domain" description="Hemerythrin-like" evidence="1">
    <location>
        <begin position="7"/>
        <end position="141"/>
    </location>
</feature>
<dbReference type="AlphaFoldDB" id="A0A1G8XZA8"/>
<dbReference type="Proteomes" id="UP000199305">
    <property type="component" value="Unassembled WGS sequence"/>
</dbReference>
<sequence>MDSIYVQLCRDHSNIRQMLDAFEQLLAEMAREERDPSTLDLILEALDYIAIYPEKWHHPVEEMVFDLLLAKGNQGIEPELIARARAEHRRLGQETRRMKELFYAVANDCAVERDYLRGAAKEYLVAQRAHIMLEEHCIFPLMERYLGDVDWELVRDRLSECEDAVFGPAMRGQYEAVRKYVSNLPAAAPA</sequence>
<evidence type="ECO:0000259" key="1">
    <source>
        <dbReference type="Pfam" id="PF01814"/>
    </source>
</evidence>
<accession>A0A1G8XZA8</accession>
<dbReference type="OrthoDB" id="7349010at2"/>
<dbReference type="RefSeq" id="WP_091510312.1">
    <property type="nucleotide sequence ID" value="NZ_FNFH01000002.1"/>
</dbReference>
<reference evidence="3" key="1">
    <citation type="submission" date="2016-10" db="EMBL/GenBank/DDBJ databases">
        <authorList>
            <person name="Varghese N."/>
            <person name="Submissions S."/>
        </authorList>
    </citation>
    <scope>NUCLEOTIDE SEQUENCE [LARGE SCALE GENOMIC DNA]</scope>
    <source>
        <strain evidence="3">CGMCC 1.10658</strain>
    </source>
</reference>
<organism evidence="2 3">
    <name type="scientific">Microbulbifer yueqingensis</name>
    <dbReference type="NCBI Taxonomy" id="658219"/>
    <lineage>
        <taxon>Bacteria</taxon>
        <taxon>Pseudomonadati</taxon>
        <taxon>Pseudomonadota</taxon>
        <taxon>Gammaproteobacteria</taxon>
        <taxon>Cellvibrionales</taxon>
        <taxon>Microbulbiferaceae</taxon>
        <taxon>Microbulbifer</taxon>
    </lineage>
</organism>
<gene>
    <name evidence="2" type="ORF">SAMN05216212_1297</name>
</gene>
<protein>
    <submittedName>
        <fullName evidence="2">Hemerythrin-like domain-containing protein</fullName>
    </submittedName>
</protein>
<keyword evidence="3" id="KW-1185">Reference proteome</keyword>